<organism evidence="2 3">
    <name type="scientific">Ancylostoma caninum</name>
    <name type="common">Dog hookworm</name>
    <dbReference type="NCBI Taxonomy" id="29170"/>
    <lineage>
        <taxon>Eukaryota</taxon>
        <taxon>Metazoa</taxon>
        <taxon>Ecdysozoa</taxon>
        <taxon>Nematoda</taxon>
        <taxon>Chromadorea</taxon>
        <taxon>Rhabditida</taxon>
        <taxon>Rhabditina</taxon>
        <taxon>Rhabditomorpha</taxon>
        <taxon>Strongyloidea</taxon>
        <taxon>Ancylostomatidae</taxon>
        <taxon>Ancylostomatinae</taxon>
        <taxon>Ancylostoma</taxon>
    </lineage>
</organism>
<dbReference type="InterPro" id="IPR036186">
    <property type="entry name" value="Serpin_sf"/>
</dbReference>
<name>A0A368GBC7_ANCCA</name>
<comment type="caution">
    <text evidence="2">The sequence shown here is derived from an EMBL/GenBank/DDBJ whole genome shotgun (WGS) entry which is preliminary data.</text>
</comment>
<dbReference type="InterPro" id="IPR042178">
    <property type="entry name" value="Serpin_sf_1"/>
</dbReference>
<evidence type="ECO:0000313" key="2">
    <source>
        <dbReference type="EMBL" id="RCN41713.1"/>
    </source>
</evidence>
<dbReference type="Pfam" id="PF00079">
    <property type="entry name" value="Serpin"/>
    <property type="match status" value="1"/>
</dbReference>
<dbReference type="OrthoDB" id="9518664at2759"/>
<dbReference type="SUPFAM" id="SSF56574">
    <property type="entry name" value="Serpins"/>
    <property type="match status" value="1"/>
</dbReference>
<dbReference type="EMBL" id="JOJR01000224">
    <property type="protein sequence ID" value="RCN41713.1"/>
    <property type="molecule type" value="Genomic_DNA"/>
</dbReference>
<reference evidence="2 3" key="1">
    <citation type="submission" date="2014-10" db="EMBL/GenBank/DDBJ databases">
        <title>Draft genome of the hookworm Ancylostoma caninum.</title>
        <authorList>
            <person name="Mitreva M."/>
        </authorList>
    </citation>
    <scope>NUCLEOTIDE SEQUENCE [LARGE SCALE GENOMIC DNA]</scope>
    <source>
        <strain evidence="2 3">Baltimore</strain>
    </source>
</reference>
<proteinExistence type="predicted"/>
<dbReference type="Gene3D" id="3.30.497.10">
    <property type="entry name" value="Antithrombin, subunit I, domain 2"/>
    <property type="match status" value="1"/>
</dbReference>
<evidence type="ECO:0000313" key="3">
    <source>
        <dbReference type="Proteomes" id="UP000252519"/>
    </source>
</evidence>
<gene>
    <name evidence="2" type="ORF">ANCCAN_12318</name>
</gene>
<keyword evidence="3" id="KW-1185">Reference proteome</keyword>
<dbReference type="AlphaFoldDB" id="A0A368GBC7"/>
<dbReference type="STRING" id="29170.A0A368GBC7"/>
<evidence type="ECO:0000259" key="1">
    <source>
        <dbReference type="Pfam" id="PF00079"/>
    </source>
</evidence>
<sequence>MTQKLRIELLNEYCEDRYYAEDPDTQVLSLRYRDASFAMNIKDLYFQMNIGTDIELREALIAVGVTEMSSDKADLTGISKAPPLKVSDAAHKAIIEVSQIRSSQ</sequence>
<dbReference type="Proteomes" id="UP000252519">
    <property type="component" value="Unassembled WGS sequence"/>
</dbReference>
<dbReference type="InterPro" id="IPR023796">
    <property type="entry name" value="Serpin_dom"/>
</dbReference>
<protein>
    <recommendedName>
        <fullName evidence="1">Serpin domain-containing protein</fullName>
    </recommendedName>
</protein>
<feature type="domain" description="Serpin" evidence="1">
    <location>
        <begin position="48"/>
        <end position="98"/>
    </location>
</feature>
<accession>A0A368GBC7</accession>